<accession>A0A2P6TXK6</accession>
<proteinExistence type="predicted"/>
<reference evidence="3 4" key="1">
    <citation type="journal article" date="2018" name="Plant J.">
        <title>Genome sequences of Chlorella sorokiniana UTEX 1602 and Micractinium conductrix SAG 241.80: implications to maltose excretion by a green alga.</title>
        <authorList>
            <person name="Arriola M.B."/>
            <person name="Velmurugan N."/>
            <person name="Zhang Y."/>
            <person name="Plunkett M.H."/>
            <person name="Hondzo H."/>
            <person name="Barney B.M."/>
        </authorList>
    </citation>
    <scope>NUCLEOTIDE SEQUENCE [LARGE SCALE GENOMIC DNA]</scope>
    <source>
        <strain evidence="4">UTEX 1602</strain>
    </source>
</reference>
<feature type="compositionally biased region" description="Low complexity" evidence="2">
    <location>
        <begin position="13"/>
        <end position="41"/>
    </location>
</feature>
<feature type="region of interest" description="Disordered" evidence="2">
    <location>
        <begin position="1"/>
        <end position="41"/>
    </location>
</feature>
<keyword evidence="1" id="KW-0175">Coiled coil</keyword>
<name>A0A2P6TXK6_CHLSO</name>
<sequence>MLAVSAASSRVQLASGPRRAAASLPPRSGSPSSLPARRQRRQPQAVSAGFVSVAADVAHWAIQYGTCGFVTCYIAPSVWVAGHTLMRRVLPPDWQPPADWQLMSVRELEDMYKAINAHNKQQEELKKVLLETRAAQKQLMAHLEEHGVDAEAITQALRQLDAGSGVAANSSTQEETE</sequence>
<comment type="caution">
    <text evidence="3">The sequence shown here is derived from an EMBL/GenBank/DDBJ whole genome shotgun (WGS) entry which is preliminary data.</text>
</comment>
<dbReference type="Proteomes" id="UP000239899">
    <property type="component" value="Unassembled WGS sequence"/>
</dbReference>
<feature type="coiled-coil region" evidence="1">
    <location>
        <begin position="105"/>
        <end position="138"/>
    </location>
</feature>
<evidence type="ECO:0000313" key="4">
    <source>
        <dbReference type="Proteomes" id="UP000239899"/>
    </source>
</evidence>
<organism evidence="3 4">
    <name type="scientific">Chlorella sorokiniana</name>
    <name type="common">Freshwater green alga</name>
    <dbReference type="NCBI Taxonomy" id="3076"/>
    <lineage>
        <taxon>Eukaryota</taxon>
        <taxon>Viridiplantae</taxon>
        <taxon>Chlorophyta</taxon>
        <taxon>core chlorophytes</taxon>
        <taxon>Trebouxiophyceae</taxon>
        <taxon>Chlorellales</taxon>
        <taxon>Chlorellaceae</taxon>
        <taxon>Chlorella clade</taxon>
        <taxon>Chlorella</taxon>
    </lineage>
</organism>
<gene>
    <name evidence="3" type="ORF">C2E21_2584</name>
</gene>
<dbReference type="AlphaFoldDB" id="A0A2P6TXK6"/>
<dbReference type="EMBL" id="LHPG02000004">
    <property type="protein sequence ID" value="PRW58796.1"/>
    <property type="molecule type" value="Genomic_DNA"/>
</dbReference>
<feature type="compositionally biased region" description="Polar residues" evidence="2">
    <location>
        <begin position="1"/>
        <end position="12"/>
    </location>
</feature>
<protein>
    <submittedName>
        <fullName evidence="3">1-phosphatidylinositol 4,5-bisphosphate phosphodiesterase beta-4-like</fullName>
    </submittedName>
</protein>
<evidence type="ECO:0000313" key="3">
    <source>
        <dbReference type="EMBL" id="PRW58796.1"/>
    </source>
</evidence>
<keyword evidence="4" id="KW-1185">Reference proteome</keyword>
<evidence type="ECO:0000256" key="2">
    <source>
        <dbReference type="SAM" id="MobiDB-lite"/>
    </source>
</evidence>
<evidence type="ECO:0000256" key="1">
    <source>
        <dbReference type="SAM" id="Coils"/>
    </source>
</evidence>